<dbReference type="RefSeq" id="WP_117384370.1">
    <property type="nucleotide sequence ID" value="NZ_QWDE01000003.1"/>
</dbReference>
<evidence type="ECO:0000313" key="5">
    <source>
        <dbReference type="Proteomes" id="UP000260823"/>
    </source>
</evidence>
<sequence>MIDAIAIDDEPVALDIIRMHTEKIPFVNLQNTFGSATAALTFLQENTGVSLIFLDINMPGMSGLEFAALAPAGVQIIFTTAHADYAVAGFDMAITDFLLKPINYNRFLQACTLALNRAENKVKPDNNILFVKDGYKFVKIDLAKLLYVKAHDNYLNLVEPDKQTLVRMTLQELSRKLPSSFAKVHKSYVVNTVLIDHLESHQLTIAGIKIPIAKTFLEDLKKKLFIG</sequence>
<dbReference type="SUPFAM" id="SSF52172">
    <property type="entry name" value="CheY-like"/>
    <property type="match status" value="1"/>
</dbReference>
<dbReference type="SMART" id="SM00448">
    <property type="entry name" value="REC"/>
    <property type="match status" value="1"/>
</dbReference>
<dbReference type="AlphaFoldDB" id="A0A3E2NMW7"/>
<keyword evidence="5" id="KW-1185">Reference proteome</keyword>
<dbReference type="Pfam" id="PF00072">
    <property type="entry name" value="Response_reg"/>
    <property type="match status" value="1"/>
</dbReference>
<evidence type="ECO:0000256" key="1">
    <source>
        <dbReference type="PROSITE-ProRule" id="PRU00169"/>
    </source>
</evidence>
<dbReference type="PANTHER" id="PTHR37299:SF1">
    <property type="entry name" value="STAGE 0 SPORULATION PROTEIN A HOMOLOG"/>
    <property type="match status" value="1"/>
</dbReference>
<dbReference type="Gene3D" id="3.40.50.2300">
    <property type="match status" value="1"/>
</dbReference>
<proteinExistence type="predicted"/>
<dbReference type="GO" id="GO:0003677">
    <property type="term" value="F:DNA binding"/>
    <property type="evidence" value="ECO:0007669"/>
    <property type="project" value="UniProtKB-KW"/>
</dbReference>
<feature type="modified residue" description="4-aspartylphosphate" evidence="1">
    <location>
        <position position="55"/>
    </location>
</feature>
<dbReference type="Gene3D" id="2.40.50.1020">
    <property type="entry name" value="LytTr DNA-binding domain"/>
    <property type="match status" value="1"/>
</dbReference>
<protein>
    <submittedName>
        <fullName evidence="4">DNA-binding response regulator</fullName>
    </submittedName>
</protein>
<keyword evidence="1" id="KW-0597">Phosphoprotein</keyword>
<dbReference type="InterPro" id="IPR046947">
    <property type="entry name" value="LytR-like"/>
</dbReference>
<keyword evidence="4" id="KW-0238">DNA-binding</keyword>
<gene>
    <name evidence="4" type="ORF">DYU05_17215</name>
</gene>
<dbReference type="SMART" id="SM00850">
    <property type="entry name" value="LytTR"/>
    <property type="match status" value="1"/>
</dbReference>
<dbReference type="GO" id="GO:0000156">
    <property type="term" value="F:phosphorelay response regulator activity"/>
    <property type="evidence" value="ECO:0007669"/>
    <property type="project" value="InterPro"/>
</dbReference>
<evidence type="ECO:0000259" key="3">
    <source>
        <dbReference type="PROSITE" id="PS50930"/>
    </source>
</evidence>
<dbReference type="OrthoDB" id="1646880at2"/>
<evidence type="ECO:0000259" key="2">
    <source>
        <dbReference type="PROSITE" id="PS50110"/>
    </source>
</evidence>
<name>A0A3E2NMW7_9SPHI</name>
<dbReference type="InterPro" id="IPR011006">
    <property type="entry name" value="CheY-like_superfamily"/>
</dbReference>
<comment type="caution">
    <text evidence="4">The sequence shown here is derived from an EMBL/GenBank/DDBJ whole genome shotgun (WGS) entry which is preliminary data.</text>
</comment>
<dbReference type="InterPro" id="IPR001789">
    <property type="entry name" value="Sig_transdc_resp-reg_receiver"/>
</dbReference>
<dbReference type="PANTHER" id="PTHR37299">
    <property type="entry name" value="TRANSCRIPTIONAL REGULATOR-RELATED"/>
    <property type="match status" value="1"/>
</dbReference>
<dbReference type="EMBL" id="QWDE01000003">
    <property type="protein sequence ID" value="RFZ82346.1"/>
    <property type="molecule type" value="Genomic_DNA"/>
</dbReference>
<accession>A0A3E2NMW7</accession>
<dbReference type="Pfam" id="PF04397">
    <property type="entry name" value="LytTR"/>
    <property type="match status" value="1"/>
</dbReference>
<dbReference type="PROSITE" id="PS50110">
    <property type="entry name" value="RESPONSE_REGULATORY"/>
    <property type="match status" value="1"/>
</dbReference>
<dbReference type="Proteomes" id="UP000260823">
    <property type="component" value="Unassembled WGS sequence"/>
</dbReference>
<dbReference type="InterPro" id="IPR007492">
    <property type="entry name" value="LytTR_DNA-bd_dom"/>
</dbReference>
<organism evidence="4 5">
    <name type="scientific">Mucilaginibacter terrenus</name>
    <dbReference type="NCBI Taxonomy" id="2482727"/>
    <lineage>
        <taxon>Bacteria</taxon>
        <taxon>Pseudomonadati</taxon>
        <taxon>Bacteroidota</taxon>
        <taxon>Sphingobacteriia</taxon>
        <taxon>Sphingobacteriales</taxon>
        <taxon>Sphingobacteriaceae</taxon>
        <taxon>Mucilaginibacter</taxon>
    </lineage>
</organism>
<evidence type="ECO:0000313" key="4">
    <source>
        <dbReference type="EMBL" id="RFZ82346.1"/>
    </source>
</evidence>
<feature type="domain" description="Response regulatory" evidence="2">
    <location>
        <begin position="3"/>
        <end position="115"/>
    </location>
</feature>
<dbReference type="PROSITE" id="PS50930">
    <property type="entry name" value="HTH_LYTTR"/>
    <property type="match status" value="1"/>
</dbReference>
<feature type="domain" description="HTH LytTR-type" evidence="3">
    <location>
        <begin position="129"/>
        <end position="226"/>
    </location>
</feature>
<reference evidence="4 5" key="1">
    <citation type="submission" date="2018-08" db="EMBL/GenBank/DDBJ databases">
        <title>Mucilaginibacter terrae sp. nov., isolated from manganese diggings.</title>
        <authorList>
            <person name="Huang Y."/>
            <person name="Zhou Z."/>
        </authorList>
    </citation>
    <scope>NUCLEOTIDE SEQUENCE [LARGE SCALE GENOMIC DNA]</scope>
    <source>
        <strain evidence="4 5">ZH6</strain>
    </source>
</reference>